<dbReference type="Proteomes" id="UP000440578">
    <property type="component" value="Unassembled WGS sequence"/>
</dbReference>
<evidence type="ECO:0000313" key="4">
    <source>
        <dbReference type="EMBL" id="KAF0312388.1"/>
    </source>
</evidence>
<dbReference type="Pfam" id="PF00685">
    <property type="entry name" value="Sulfotransfer_1"/>
    <property type="match status" value="1"/>
</dbReference>
<protein>
    <submittedName>
        <fullName evidence="4">Sulfotransferase 1C4</fullName>
    </submittedName>
</protein>
<comment type="caution">
    <text evidence="4">The sequence shown here is derived from an EMBL/GenBank/DDBJ whole genome shotgun (WGS) entry which is preliminary data.</text>
</comment>
<accession>A0A6A4XB03</accession>
<dbReference type="OrthoDB" id="205623at2759"/>
<organism evidence="4 5">
    <name type="scientific">Amphibalanus amphitrite</name>
    <name type="common">Striped barnacle</name>
    <name type="synonym">Balanus amphitrite</name>
    <dbReference type="NCBI Taxonomy" id="1232801"/>
    <lineage>
        <taxon>Eukaryota</taxon>
        <taxon>Metazoa</taxon>
        <taxon>Ecdysozoa</taxon>
        <taxon>Arthropoda</taxon>
        <taxon>Crustacea</taxon>
        <taxon>Multicrustacea</taxon>
        <taxon>Cirripedia</taxon>
        <taxon>Thoracica</taxon>
        <taxon>Thoracicalcarea</taxon>
        <taxon>Balanomorpha</taxon>
        <taxon>Balanoidea</taxon>
        <taxon>Balanidae</taxon>
        <taxon>Amphibalaninae</taxon>
        <taxon>Amphibalanus</taxon>
    </lineage>
</organism>
<dbReference type="EMBL" id="VIIS01000173">
    <property type="protein sequence ID" value="KAF0312388.1"/>
    <property type="molecule type" value="Genomic_DNA"/>
</dbReference>
<dbReference type="InterPro" id="IPR027417">
    <property type="entry name" value="P-loop_NTPase"/>
</dbReference>
<sequence>MATQSLLRKVSKNFFQCIAFEQYDPQTKSLLKQNFGVLNNLETVWPGGICLPSTYRDIADKVYHLPLRPSDVWVISFPKTGSTWTQELVWCVGNDCDLAKAKSLHMDVKFPLLEHWINSKGMMTKVIKQKGAKTTKMFTMLRHNPELMALAKNDTTQIMQQTPDNERRFVKTHIFFSLLPPRILDVCKIVYVTRNPKDTVVSYYHHNLLFKGLYEFRGDFKTFVELFMANTLPWCPYWENLRQAWSRKDHPNMCFLVYEDMKQVSVDEPWCGISLYEDSGRAIAGTDTRMIQR</sequence>
<dbReference type="SUPFAM" id="SSF52540">
    <property type="entry name" value="P-loop containing nucleoside triphosphate hydrolases"/>
    <property type="match status" value="1"/>
</dbReference>
<dbReference type="PANTHER" id="PTHR11783">
    <property type="entry name" value="SULFOTRANSFERASE SULT"/>
    <property type="match status" value="1"/>
</dbReference>
<comment type="similarity">
    <text evidence="1">Belongs to the sulfotransferase 1 family.</text>
</comment>
<evidence type="ECO:0000259" key="3">
    <source>
        <dbReference type="Pfam" id="PF00685"/>
    </source>
</evidence>
<reference evidence="4 5" key="1">
    <citation type="submission" date="2019-07" db="EMBL/GenBank/DDBJ databases">
        <title>Draft genome assembly of a fouling barnacle, Amphibalanus amphitrite (Darwin, 1854): The first reference genome for Thecostraca.</title>
        <authorList>
            <person name="Kim W."/>
        </authorList>
    </citation>
    <scope>NUCLEOTIDE SEQUENCE [LARGE SCALE GENOMIC DNA]</scope>
    <source>
        <strain evidence="4">SNU_AA5</strain>
        <tissue evidence="4">Soma without cirri and trophi</tissue>
    </source>
</reference>
<keyword evidence="2 4" id="KW-0808">Transferase</keyword>
<dbReference type="GO" id="GO:0008146">
    <property type="term" value="F:sulfotransferase activity"/>
    <property type="evidence" value="ECO:0007669"/>
    <property type="project" value="InterPro"/>
</dbReference>
<dbReference type="Gene3D" id="3.40.50.300">
    <property type="entry name" value="P-loop containing nucleotide triphosphate hydrolases"/>
    <property type="match status" value="1"/>
</dbReference>
<name>A0A6A4XB03_AMPAM</name>
<evidence type="ECO:0000313" key="5">
    <source>
        <dbReference type="Proteomes" id="UP000440578"/>
    </source>
</evidence>
<dbReference type="AlphaFoldDB" id="A0A6A4XB03"/>
<evidence type="ECO:0000256" key="2">
    <source>
        <dbReference type="ARBA" id="ARBA00022679"/>
    </source>
</evidence>
<keyword evidence="5" id="KW-1185">Reference proteome</keyword>
<proteinExistence type="inferred from homology"/>
<feature type="domain" description="Sulfotransferase" evidence="3">
    <location>
        <begin position="69"/>
        <end position="263"/>
    </location>
</feature>
<evidence type="ECO:0000256" key="1">
    <source>
        <dbReference type="ARBA" id="ARBA00005771"/>
    </source>
</evidence>
<dbReference type="InterPro" id="IPR000863">
    <property type="entry name" value="Sulfotransferase_dom"/>
</dbReference>
<gene>
    <name evidence="4" type="primary">SULT1C4_3</name>
    <name evidence="4" type="ORF">FJT64_016841</name>
</gene>